<feature type="signal peptide" evidence="1">
    <location>
        <begin position="1"/>
        <end position="22"/>
    </location>
</feature>
<dbReference type="Proteomes" id="UP001497516">
    <property type="component" value="Chromosome 3"/>
</dbReference>
<dbReference type="PANTHER" id="PTHR46781:SF5">
    <property type="entry name" value="ALPHA 1,4-GLYCOSYLTRANSFERASE FAMILY PROTEIN"/>
    <property type="match status" value="1"/>
</dbReference>
<sequence>MPNHRLILSNLLSLALLYKFSGIYLNTDVVVQWSLAGLRNSIGAQTFGRNRPLVYRFIVEFARTFDGNKWGHNNDLYLGLRVVERVVDAGDSGFNFTVQSLAVFHPVDWNMILALFHDRGVGFMRGG</sequence>
<dbReference type="EMBL" id="OZ034816">
    <property type="protein sequence ID" value="CAL1375466.1"/>
    <property type="molecule type" value="Genomic_DNA"/>
</dbReference>
<organism evidence="3 4">
    <name type="scientific">Linum trigynum</name>
    <dbReference type="NCBI Taxonomy" id="586398"/>
    <lineage>
        <taxon>Eukaryota</taxon>
        <taxon>Viridiplantae</taxon>
        <taxon>Streptophyta</taxon>
        <taxon>Embryophyta</taxon>
        <taxon>Tracheophyta</taxon>
        <taxon>Spermatophyta</taxon>
        <taxon>Magnoliopsida</taxon>
        <taxon>eudicotyledons</taxon>
        <taxon>Gunneridae</taxon>
        <taxon>Pentapetalae</taxon>
        <taxon>rosids</taxon>
        <taxon>fabids</taxon>
        <taxon>Malpighiales</taxon>
        <taxon>Linaceae</taxon>
        <taxon>Linum</taxon>
    </lineage>
</organism>
<keyword evidence="4" id="KW-1185">Reference proteome</keyword>
<evidence type="ECO:0000259" key="2">
    <source>
        <dbReference type="Pfam" id="PF04572"/>
    </source>
</evidence>
<accession>A0AAV2DPP3</accession>
<evidence type="ECO:0000256" key="1">
    <source>
        <dbReference type="SAM" id="SignalP"/>
    </source>
</evidence>
<dbReference type="Pfam" id="PF04488">
    <property type="entry name" value="Gly_transf_sug"/>
    <property type="match status" value="1"/>
</dbReference>
<dbReference type="SUPFAM" id="SSF53448">
    <property type="entry name" value="Nucleotide-diphospho-sugar transferases"/>
    <property type="match status" value="1"/>
</dbReference>
<feature type="chain" id="PRO_5043326480" description="Alpha 1,4-glycosyltransferase domain-containing protein" evidence="1">
    <location>
        <begin position="23"/>
        <end position="127"/>
    </location>
</feature>
<gene>
    <name evidence="3" type="ORF">LTRI10_LOCUS17260</name>
</gene>
<dbReference type="InterPro" id="IPR007652">
    <property type="entry name" value="A1-4-GlycosylTfrase_dom"/>
</dbReference>
<dbReference type="AlphaFoldDB" id="A0AAV2DPP3"/>
<dbReference type="Pfam" id="PF04572">
    <property type="entry name" value="Gb3_synth"/>
    <property type="match status" value="1"/>
</dbReference>
<feature type="domain" description="Alpha 1,4-glycosyltransferase" evidence="2">
    <location>
        <begin position="47"/>
        <end position="118"/>
    </location>
</feature>
<dbReference type="InterPro" id="IPR044789">
    <property type="entry name" value="Put_A1-4-GlycosylTfrase_plant"/>
</dbReference>
<proteinExistence type="predicted"/>
<dbReference type="PANTHER" id="PTHR46781">
    <property type="entry name" value="ALPHA 1,4-GLYCOSYLTRANSFERASE FAMILY PROTEIN"/>
    <property type="match status" value="1"/>
</dbReference>
<dbReference type="InterPro" id="IPR007577">
    <property type="entry name" value="GlycoTrfase_DXD_sugar-bd_CS"/>
</dbReference>
<protein>
    <recommendedName>
        <fullName evidence="2">Alpha 1,4-glycosyltransferase domain-containing protein</fullName>
    </recommendedName>
</protein>
<dbReference type="InterPro" id="IPR029044">
    <property type="entry name" value="Nucleotide-diphossugar_trans"/>
</dbReference>
<keyword evidence="1" id="KW-0732">Signal</keyword>
<evidence type="ECO:0000313" key="4">
    <source>
        <dbReference type="Proteomes" id="UP001497516"/>
    </source>
</evidence>
<evidence type="ECO:0000313" key="3">
    <source>
        <dbReference type="EMBL" id="CAL1375466.1"/>
    </source>
</evidence>
<reference evidence="3 4" key="1">
    <citation type="submission" date="2024-04" db="EMBL/GenBank/DDBJ databases">
        <authorList>
            <person name="Fracassetti M."/>
        </authorList>
    </citation>
    <scope>NUCLEOTIDE SEQUENCE [LARGE SCALE GENOMIC DNA]</scope>
</reference>
<name>A0AAV2DPP3_9ROSI</name>